<evidence type="ECO:0000256" key="3">
    <source>
        <dbReference type="ARBA" id="ARBA00022946"/>
    </source>
</evidence>
<name>A0AAE1SP24_9SOLA</name>
<dbReference type="Proteomes" id="UP001291623">
    <property type="component" value="Unassembled WGS sequence"/>
</dbReference>
<dbReference type="Gene3D" id="1.25.70.10">
    <property type="entry name" value="Transcription termination factor 3, mitochondrial"/>
    <property type="match status" value="2"/>
</dbReference>
<proteinExistence type="inferred from homology"/>
<sequence length="620" mass="71575">MNHLQKLTTPFILKWVSSDYAFNNSKTILRASAEKVRFYATKKKIGKSKLEEEEEECHIPRAVRKEAQAALLDYLHSTRSLQFMDAEHMSKNSPFFLSKLLQRLDNETDIRRSLTRFLRYHPLNEFEPFFESMGLKPCQYLTFLPRDLMFLNDDQRLLDSYHVLCNYGISRNKIGRIFAEAPEVFRYDPGVIDLKLRSFHGVGLDQSAVVKLVIASPHLLIGNVHMDFFEVVEKMKRAGVDYSWIEDQLNGNSIHWSQLLELMCFLNGLGLTDEQLGKIICQVPGLLFDCSGRTTFFLIGFLSKFGIEKPELLDVFLHLPQIPIKTFVFNMRQCYQFLIEIEMPVVEIGSIVRSYPILLGTCVLKKASSLLSILNTGKKRLCSVIKENPEFLRNLVRGAKVEKLPIAEEELRSKMMKTKFLLDLGFAENSSEMEKALKVFRGKGVELQERFDCLVNAGLGRKHVASVLKTHPQILNQRKEVLEAKIEFLVNKLDYPLSTLLSFPSYLNYTIPRIRLRLSMYNWLKDQGKVDATLALSTIIASSEKLFMKAYFQQQRRIILNKYTTRQEIFEVLWDQKIRHDCLFNFEKKCKINKAEEGFGSFLFNPAMNLLGSMLSSVSA</sequence>
<dbReference type="PANTHER" id="PTHR13068:SF38">
    <property type="entry name" value="TRANSCRIPTION TERMINATION FACTOR FAMILY PROTEIN"/>
    <property type="match status" value="1"/>
</dbReference>
<dbReference type="InterPro" id="IPR038538">
    <property type="entry name" value="MTERF_sf"/>
</dbReference>
<keyword evidence="2" id="KW-0806">Transcription termination</keyword>
<dbReference type="SMART" id="SM00733">
    <property type="entry name" value="Mterf"/>
    <property type="match status" value="4"/>
</dbReference>
<reference evidence="4" key="1">
    <citation type="submission" date="2023-12" db="EMBL/GenBank/DDBJ databases">
        <title>Genome assembly of Anisodus tanguticus.</title>
        <authorList>
            <person name="Wang Y.-J."/>
        </authorList>
    </citation>
    <scope>NUCLEOTIDE SEQUENCE</scope>
    <source>
        <strain evidence="4">KB-2021</strain>
        <tissue evidence="4">Leaf</tissue>
    </source>
</reference>
<gene>
    <name evidence="4" type="ORF">RND71_008422</name>
</gene>
<dbReference type="GO" id="GO:0003676">
    <property type="term" value="F:nucleic acid binding"/>
    <property type="evidence" value="ECO:0007669"/>
    <property type="project" value="InterPro"/>
</dbReference>
<keyword evidence="3" id="KW-0809">Transit peptide</keyword>
<dbReference type="AlphaFoldDB" id="A0AAE1SP24"/>
<organism evidence="4 5">
    <name type="scientific">Anisodus tanguticus</name>
    <dbReference type="NCBI Taxonomy" id="243964"/>
    <lineage>
        <taxon>Eukaryota</taxon>
        <taxon>Viridiplantae</taxon>
        <taxon>Streptophyta</taxon>
        <taxon>Embryophyta</taxon>
        <taxon>Tracheophyta</taxon>
        <taxon>Spermatophyta</taxon>
        <taxon>Magnoliopsida</taxon>
        <taxon>eudicotyledons</taxon>
        <taxon>Gunneridae</taxon>
        <taxon>Pentapetalae</taxon>
        <taxon>asterids</taxon>
        <taxon>lamiids</taxon>
        <taxon>Solanales</taxon>
        <taxon>Solanaceae</taxon>
        <taxon>Solanoideae</taxon>
        <taxon>Hyoscyameae</taxon>
        <taxon>Anisodus</taxon>
    </lineage>
</organism>
<dbReference type="Pfam" id="PF02536">
    <property type="entry name" value="mTERF"/>
    <property type="match status" value="2"/>
</dbReference>
<evidence type="ECO:0000313" key="4">
    <source>
        <dbReference type="EMBL" id="KAK4373038.1"/>
    </source>
</evidence>
<comment type="caution">
    <text evidence="4">The sequence shown here is derived from an EMBL/GenBank/DDBJ whole genome shotgun (WGS) entry which is preliminary data.</text>
</comment>
<keyword evidence="2" id="KW-0804">Transcription</keyword>
<dbReference type="InterPro" id="IPR003690">
    <property type="entry name" value="MTERF"/>
</dbReference>
<evidence type="ECO:0000313" key="5">
    <source>
        <dbReference type="Proteomes" id="UP001291623"/>
    </source>
</evidence>
<protein>
    <submittedName>
        <fullName evidence="4">Uncharacterized protein</fullName>
    </submittedName>
</protein>
<accession>A0AAE1SP24</accession>
<evidence type="ECO:0000256" key="2">
    <source>
        <dbReference type="ARBA" id="ARBA00022472"/>
    </source>
</evidence>
<comment type="similarity">
    <text evidence="1">Belongs to the mTERF family.</text>
</comment>
<dbReference type="EMBL" id="JAVYJV010000004">
    <property type="protein sequence ID" value="KAK4373038.1"/>
    <property type="molecule type" value="Genomic_DNA"/>
</dbReference>
<dbReference type="PANTHER" id="PTHR13068">
    <property type="entry name" value="CGI-12 PROTEIN-RELATED"/>
    <property type="match status" value="1"/>
</dbReference>
<evidence type="ECO:0000256" key="1">
    <source>
        <dbReference type="ARBA" id="ARBA00007692"/>
    </source>
</evidence>
<keyword evidence="5" id="KW-1185">Reference proteome</keyword>
<dbReference type="GO" id="GO:0006353">
    <property type="term" value="P:DNA-templated transcription termination"/>
    <property type="evidence" value="ECO:0007669"/>
    <property type="project" value="UniProtKB-KW"/>
</dbReference>
<keyword evidence="2" id="KW-0805">Transcription regulation</keyword>